<evidence type="ECO:0000256" key="4">
    <source>
        <dbReference type="ARBA" id="ARBA00022737"/>
    </source>
</evidence>
<dbReference type="GO" id="GO:0030154">
    <property type="term" value="P:cell differentiation"/>
    <property type="evidence" value="ECO:0007669"/>
    <property type="project" value="UniProtKB-ARBA"/>
</dbReference>
<feature type="domain" description="Ig-like" evidence="11">
    <location>
        <begin position="1"/>
        <end position="80"/>
    </location>
</feature>
<organism evidence="13 14">
    <name type="scientific">Dinothrombium tinctorium</name>
    <dbReference type="NCBI Taxonomy" id="1965070"/>
    <lineage>
        <taxon>Eukaryota</taxon>
        <taxon>Metazoa</taxon>
        <taxon>Ecdysozoa</taxon>
        <taxon>Arthropoda</taxon>
        <taxon>Chelicerata</taxon>
        <taxon>Arachnida</taxon>
        <taxon>Acari</taxon>
        <taxon>Acariformes</taxon>
        <taxon>Trombidiformes</taxon>
        <taxon>Prostigmata</taxon>
        <taxon>Anystina</taxon>
        <taxon>Parasitengona</taxon>
        <taxon>Trombidioidea</taxon>
        <taxon>Trombidiidae</taxon>
        <taxon>Dinothrombium</taxon>
    </lineage>
</organism>
<keyword evidence="5" id="KW-0130">Cell adhesion</keyword>
<dbReference type="Pfam" id="PF00041">
    <property type="entry name" value="fn3"/>
    <property type="match status" value="2"/>
</dbReference>
<evidence type="ECO:0000256" key="6">
    <source>
        <dbReference type="ARBA" id="ARBA00022989"/>
    </source>
</evidence>
<protein>
    <submittedName>
        <fullName evidence="13">Cell adhesion molecule-like protein</fullName>
    </submittedName>
</protein>
<evidence type="ECO:0000256" key="5">
    <source>
        <dbReference type="ARBA" id="ARBA00022889"/>
    </source>
</evidence>
<dbReference type="AlphaFoldDB" id="A0A3S3P504"/>
<keyword evidence="9" id="KW-0393">Immunoglobulin domain</keyword>
<evidence type="ECO:0000256" key="9">
    <source>
        <dbReference type="ARBA" id="ARBA00023319"/>
    </source>
</evidence>
<keyword evidence="4" id="KW-0677">Repeat</keyword>
<feature type="domain" description="Ig-like" evidence="11">
    <location>
        <begin position="285"/>
        <end position="371"/>
    </location>
</feature>
<dbReference type="GO" id="GO:0016020">
    <property type="term" value="C:membrane"/>
    <property type="evidence" value="ECO:0007669"/>
    <property type="project" value="UniProtKB-SubCell"/>
</dbReference>
<dbReference type="InterPro" id="IPR003599">
    <property type="entry name" value="Ig_sub"/>
</dbReference>
<dbReference type="InterPro" id="IPR003598">
    <property type="entry name" value="Ig_sub2"/>
</dbReference>
<dbReference type="Pfam" id="PF07679">
    <property type="entry name" value="I-set"/>
    <property type="match status" value="1"/>
</dbReference>
<dbReference type="EMBL" id="NCKU01003105">
    <property type="protein sequence ID" value="RWS08165.1"/>
    <property type="molecule type" value="Genomic_DNA"/>
</dbReference>
<dbReference type="InterPro" id="IPR003961">
    <property type="entry name" value="FN3_dom"/>
</dbReference>
<sequence>MRENTAVFRCHFPNFMRNYLNVISWLQNDNLIIEDGSFNLGHKTFTIGGNLYITSVSREDEFNSYKCQIRNSLTNDILFSSTSGKLIITGFSFSPNYCTVRLVKIENGRNAYLPCIAHGFPVPHYRWYRKSSEREQIEYVNIDSGRTYVIARTGILVIRNVSKSDSGQYICVVNNSEGEDKMSFDLVVKASLSVIVETSAQRIEAGQEVTLSCVVKGFPVHTTYWVKNMKTINTSTHRVKLTASKFLHIAKVERQDHGCYQCFAVGDENESAEGSVCLYLSENAPKLKETFKKHIINPSDRLSLKCVASGNPLPTVTWTIDGGRELPLSERNKVFENGTLLILDTHRELDEGTYVCEAINHKGEKARRDLHIQVLKKPVITPFYFPQSLTEGMRVMITCNVLTGDAPIVFHWYKDNKTLDSFELDVQKTEVTDMGSTLVFRSISKKHAGNYTCVASNKIGEDRLTATMIVKVPPKWRIEPNDKSVVVGDRVTFDCQADGYPSPLIRWKATTVVRLFVHAQAKFKSNFQVIKVRKGEPLKIMCEAFGEKPIDIKWIKDKIEIDSIVERKRLTIARKETIDGAISELISLVASRSDSGSYLCIASNPFGQSELTSRVLVEEVPDEPSDIKIVDRGSKSITFKVTPPYSGNSQINKYIVQWKRENDSWSADTFKNEFNANLHQFTIENLRPFVKYNFRVFAVNAIGQSKSSAIITVTTDEEVPETAPVSIRTEALSSKSIRIKWKPPRHIENIGSISGYYIGHKINHSNKQYTFTTVEAHSDKPLEFTFDNLKKATSYVFTIQAFNSKGAGPLSPEVVCRTLDKDPPLAPKLKVISSSATSAKLKWILNEDANHITGKCYFFVFYALNLLCSSFLTAAEMSFGYSKGRKRFRIFLRSNNDWKLHETISDGTLTSYTIHSLKCGTKYQIYLIAFNEVGSSERSEVLSFQTDGLAPVAPDKQSLMTVNSTYIMLHLSSWKTNACPINNFVIQYKQQGQNEWILLSNIVPPFVEDFLLNDLYPGVWYNLLISAHSDAGSTEAEYLFATLTEKGGTVAPIFINPSSEEHRSRRFIQMLLPITSVFIAVLLIVIFVLFFGYKRNNGLSSVQYLGDNLSQKCDNISMSSAKVVYETVQKDERTSVYCPSPYAATQMSVYFQDNNSRDIAVSAHDNCYDMPLL</sequence>
<dbReference type="SUPFAM" id="SSF48726">
    <property type="entry name" value="Immunoglobulin"/>
    <property type="match status" value="7"/>
</dbReference>
<feature type="non-terminal residue" evidence="13">
    <location>
        <position position="1173"/>
    </location>
</feature>
<evidence type="ECO:0000259" key="12">
    <source>
        <dbReference type="PROSITE" id="PS50853"/>
    </source>
</evidence>
<dbReference type="SMART" id="SM00409">
    <property type="entry name" value="IG"/>
    <property type="match status" value="7"/>
</dbReference>
<name>A0A3S3P504_9ACAR</name>
<evidence type="ECO:0000256" key="3">
    <source>
        <dbReference type="ARBA" id="ARBA00022729"/>
    </source>
</evidence>
<dbReference type="STRING" id="1965070.A0A3S3P504"/>
<dbReference type="PANTHER" id="PTHR44170:SF56">
    <property type="entry name" value="FIBRONECTIN TYPE-III DOMAIN-CONTAINING PROTEIN"/>
    <property type="match status" value="1"/>
</dbReference>
<feature type="domain" description="Ig-like" evidence="11">
    <location>
        <begin position="378"/>
        <end position="465"/>
    </location>
</feature>
<comment type="subcellular location">
    <subcellularLocation>
        <location evidence="1">Membrane</location>
        <topology evidence="1">Single-pass membrane protein</topology>
    </subcellularLocation>
</comment>
<feature type="domain" description="Fibronectin type-III" evidence="12">
    <location>
        <begin position="823"/>
        <end position="949"/>
    </location>
</feature>
<feature type="domain" description="Fibronectin type-III" evidence="12">
    <location>
        <begin position="953"/>
        <end position="1047"/>
    </location>
</feature>
<dbReference type="Pfam" id="PF25059">
    <property type="entry name" value="FN3_DSCAM-DSCAML_C"/>
    <property type="match status" value="1"/>
</dbReference>
<dbReference type="InterPro" id="IPR036179">
    <property type="entry name" value="Ig-like_dom_sf"/>
</dbReference>
<evidence type="ECO:0000256" key="8">
    <source>
        <dbReference type="ARBA" id="ARBA00023157"/>
    </source>
</evidence>
<evidence type="ECO:0000256" key="10">
    <source>
        <dbReference type="SAM" id="Phobius"/>
    </source>
</evidence>
<dbReference type="SMART" id="SM00408">
    <property type="entry name" value="IGc2"/>
    <property type="match status" value="5"/>
</dbReference>
<dbReference type="FunFam" id="2.60.40.10:FF:000333">
    <property type="entry name" value="Down syndrome cell adhesion molecule"/>
    <property type="match status" value="1"/>
</dbReference>
<dbReference type="InterPro" id="IPR013098">
    <property type="entry name" value="Ig_I-set"/>
</dbReference>
<dbReference type="Pfam" id="PF13927">
    <property type="entry name" value="Ig_3"/>
    <property type="match status" value="4"/>
</dbReference>
<gene>
    <name evidence="13" type="ORF">B4U79_01040</name>
</gene>
<dbReference type="PROSITE" id="PS50853">
    <property type="entry name" value="FN3"/>
    <property type="match status" value="4"/>
</dbReference>
<keyword evidence="8" id="KW-1015">Disulfide bond</keyword>
<dbReference type="InterPro" id="IPR007110">
    <property type="entry name" value="Ig-like_dom"/>
</dbReference>
<evidence type="ECO:0000256" key="2">
    <source>
        <dbReference type="ARBA" id="ARBA00022692"/>
    </source>
</evidence>
<keyword evidence="6 10" id="KW-1133">Transmembrane helix</keyword>
<evidence type="ECO:0000259" key="11">
    <source>
        <dbReference type="PROSITE" id="PS50835"/>
    </source>
</evidence>
<dbReference type="GO" id="GO:0098609">
    <property type="term" value="P:cell-cell adhesion"/>
    <property type="evidence" value="ECO:0007669"/>
    <property type="project" value="TreeGrafter"/>
</dbReference>
<dbReference type="FunFam" id="2.60.40.10:FF:000028">
    <property type="entry name" value="Neuronal cell adhesion molecule"/>
    <property type="match status" value="1"/>
</dbReference>
<feature type="transmembrane region" description="Helical" evidence="10">
    <location>
        <begin position="1071"/>
        <end position="1093"/>
    </location>
</feature>
<accession>A0A3S3P504</accession>
<feature type="domain" description="Ig-like" evidence="11">
    <location>
        <begin position="95"/>
        <end position="183"/>
    </location>
</feature>
<feature type="domain" description="Fibronectin type-III" evidence="12">
    <location>
        <begin position="723"/>
        <end position="821"/>
    </location>
</feature>
<dbReference type="InterPro" id="IPR056754">
    <property type="entry name" value="DSCAM/DSCAML_C"/>
</dbReference>
<keyword evidence="14" id="KW-1185">Reference proteome</keyword>
<proteinExistence type="predicted"/>
<feature type="domain" description="Ig-like" evidence="11">
    <location>
        <begin position="190"/>
        <end position="277"/>
    </location>
</feature>
<dbReference type="CDD" id="cd00063">
    <property type="entry name" value="FN3"/>
    <property type="match status" value="4"/>
</dbReference>
<reference evidence="13 14" key="1">
    <citation type="journal article" date="2018" name="Gigascience">
        <title>Genomes of trombidid mites reveal novel predicted allergens and laterally-transferred genes associated with secondary metabolism.</title>
        <authorList>
            <person name="Dong X."/>
            <person name="Chaisiri K."/>
            <person name="Xia D."/>
            <person name="Armstrong S.D."/>
            <person name="Fang Y."/>
            <person name="Donnelly M.J."/>
            <person name="Kadowaki T."/>
            <person name="McGarry J.W."/>
            <person name="Darby A.C."/>
            <person name="Makepeace B.L."/>
        </authorList>
    </citation>
    <scope>NUCLEOTIDE SEQUENCE [LARGE SCALE GENOMIC DNA]</scope>
    <source>
        <strain evidence="13">UoL-WK</strain>
    </source>
</reference>
<feature type="domain" description="Fibronectin type-III" evidence="12">
    <location>
        <begin position="623"/>
        <end position="718"/>
    </location>
</feature>
<keyword evidence="2 10" id="KW-0812">Transmembrane</keyword>
<dbReference type="SUPFAM" id="SSF49265">
    <property type="entry name" value="Fibronectin type III"/>
    <property type="match status" value="2"/>
</dbReference>
<feature type="domain" description="Ig-like" evidence="11">
    <location>
        <begin position="503"/>
        <end position="618"/>
    </location>
</feature>
<dbReference type="InterPro" id="IPR036116">
    <property type="entry name" value="FN3_sf"/>
</dbReference>
<dbReference type="InterPro" id="IPR013783">
    <property type="entry name" value="Ig-like_fold"/>
</dbReference>
<evidence type="ECO:0000313" key="14">
    <source>
        <dbReference type="Proteomes" id="UP000285301"/>
    </source>
</evidence>
<evidence type="ECO:0000256" key="7">
    <source>
        <dbReference type="ARBA" id="ARBA00023136"/>
    </source>
</evidence>
<comment type="caution">
    <text evidence="13">The sequence shown here is derived from an EMBL/GenBank/DDBJ whole genome shotgun (WGS) entry which is preliminary data.</text>
</comment>
<dbReference type="OrthoDB" id="152385at2759"/>
<dbReference type="CDD" id="cd00096">
    <property type="entry name" value="Ig"/>
    <property type="match status" value="2"/>
</dbReference>
<dbReference type="PANTHER" id="PTHR44170">
    <property type="entry name" value="PROTEIN SIDEKICK"/>
    <property type="match status" value="1"/>
</dbReference>
<evidence type="ECO:0000256" key="1">
    <source>
        <dbReference type="ARBA" id="ARBA00004167"/>
    </source>
</evidence>
<keyword evidence="7 10" id="KW-0472">Membrane</keyword>
<dbReference type="Gene3D" id="2.60.40.10">
    <property type="entry name" value="Immunoglobulins"/>
    <property type="match status" value="11"/>
</dbReference>
<dbReference type="SMART" id="SM00060">
    <property type="entry name" value="FN3"/>
    <property type="match status" value="4"/>
</dbReference>
<keyword evidence="3" id="KW-0732">Signal</keyword>
<dbReference type="Proteomes" id="UP000285301">
    <property type="component" value="Unassembled WGS sequence"/>
</dbReference>
<dbReference type="PROSITE" id="PS50835">
    <property type="entry name" value="IG_LIKE"/>
    <property type="match status" value="6"/>
</dbReference>
<evidence type="ECO:0000313" key="13">
    <source>
        <dbReference type="EMBL" id="RWS08165.1"/>
    </source>
</evidence>
<dbReference type="GO" id="GO:0009653">
    <property type="term" value="P:anatomical structure morphogenesis"/>
    <property type="evidence" value="ECO:0007669"/>
    <property type="project" value="UniProtKB-ARBA"/>
</dbReference>